<dbReference type="NCBIfam" id="TIGR01726">
    <property type="entry name" value="HEQRo_perm_3TM"/>
    <property type="match status" value="1"/>
</dbReference>
<comment type="subcellular location">
    <subcellularLocation>
        <location evidence="1">Cell inner membrane</location>
        <topology evidence="1">Multi-pass membrane protein</topology>
    </subcellularLocation>
    <subcellularLocation>
        <location evidence="8">Cell membrane</location>
        <topology evidence="8">Multi-pass membrane protein</topology>
    </subcellularLocation>
</comment>
<gene>
    <name evidence="10" type="ORF">H9K75_20785</name>
</gene>
<feature type="transmembrane region" description="Helical" evidence="8">
    <location>
        <begin position="81"/>
        <end position="103"/>
    </location>
</feature>
<keyword evidence="4" id="KW-1003">Cell membrane</keyword>
<dbReference type="Gene3D" id="1.10.3720.10">
    <property type="entry name" value="MetI-like"/>
    <property type="match status" value="1"/>
</dbReference>
<evidence type="ECO:0000256" key="2">
    <source>
        <dbReference type="ARBA" id="ARBA00010072"/>
    </source>
</evidence>
<dbReference type="GO" id="GO:0043190">
    <property type="term" value="C:ATP-binding cassette (ABC) transporter complex"/>
    <property type="evidence" value="ECO:0007669"/>
    <property type="project" value="InterPro"/>
</dbReference>
<keyword evidence="5 8" id="KW-0812">Transmembrane</keyword>
<reference evidence="10 11" key="1">
    <citation type="submission" date="2020-08" db="EMBL/GenBank/DDBJ databases">
        <title>Genome sequence of Diaphorobacter aerolatus KACC 16536T.</title>
        <authorList>
            <person name="Hyun D.-W."/>
            <person name="Bae J.-W."/>
        </authorList>
    </citation>
    <scope>NUCLEOTIDE SEQUENCE [LARGE SCALE GENOMIC DNA]</scope>
    <source>
        <strain evidence="10 11">KACC 16536</strain>
    </source>
</reference>
<dbReference type="GO" id="GO:0006865">
    <property type="term" value="P:amino acid transport"/>
    <property type="evidence" value="ECO:0007669"/>
    <property type="project" value="TreeGrafter"/>
</dbReference>
<organism evidence="10 11">
    <name type="scientific">Diaphorobacter aerolatus</name>
    <dbReference type="NCBI Taxonomy" id="1288495"/>
    <lineage>
        <taxon>Bacteria</taxon>
        <taxon>Pseudomonadati</taxon>
        <taxon>Pseudomonadota</taxon>
        <taxon>Betaproteobacteria</taxon>
        <taxon>Burkholderiales</taxon>
        <taxon>Comamonadaceae</taxon>
        <taxon>Diaphorobacter</taxon>
    </lineage>
</organism>
<dbReference type="InterPro" id="IPR010065">
    <property type="entry name" value="AA_ABC_transptr_permease_3TM"/>
</dbReference>
<dbReference type="EMBL" id="CP060783">
    <property type="protein sequence ID" value="QNP48358.1"/>
    <property type="molecule type" value="Genomic_DNA"/>
</dbReference>
<dbReference type="SUPFAM" id="SSF161098">
    <property type="entry name" value="MetI-like"/>
    <property type="match status" value="1"/>
</dbReference>
<evidence type="ECO:0000256" key="8">
    <source>
        <dbReference type="RuleBase" id="RU363032"/>
    </source>
</evidence>
<dbReference type="PANTHER" id="PTHR30614:SF1">
    <property type="entry name" value="GLUTAMATE_ASPARTATE IMPORT PERMEASE PROTEIN GLTK"/>
    <property type="match status" value="1"/>
</dbReference>
<protein>
    <submittedName>
        <fullName evidence="10">ABC transporter permease subunit</fullName>
    </submittedName>
</protein>
<dbReference type="Proteomes" id="UP000516028">
    <property type="component" value="Chromosome"/>
</dbReference>
<dbReference type="InterPro" id="IPR043429">
    <property type="entry name" value="ArtM/GltK/GlnP/TcyL/YhdX-like"/>
</dbReference>
<feature type="transmembrane region" description="Helical" evidence="8">
    <location>
        <begin position="36"/>
        <end position="60"/>
    </location>
</feature>
<dbReference type="AlphaFoldDB" id="A0A7H0GJ92"/>
<evidence type="ECO:0000256" key="6">
    <source>
        <dbReference type="ARBA" id="ARBA00022989"/>
    </source>
</evidence>
<comment type="similarity">
    <text evidence="2">Belongs to the binding-protein-dependent transport system permease family. HisMQ subfamily.</text>
</comment>
<dbReference type="InterPro" id="IPR035906">
    <property type="entry name" value="MetI-like_sf"/>
</dbReference>
<sequence length="237" mass="26304">MLFFRPLFERGIDFFNISDKSYITTRKTMELILNGLLTTFTITIVALIFGMFLAIGLCMCRTLEIPGLNQFAKAYINTFRSLPLVIVLLGFYLVAPEILRTALGIHGDIRMACALVAFSLFEAAYFAEILRSGFNAIPQGQKDACKALGFTTWQSYRIVFIPQAIKNSLPVLFTQAIILFQDTSIVYILGLTDLFGSAKKLGEMSGTIPQWILGATVAYMLISICLQRVANKLGARA</sequence>
<proteinExistence type="inferred from homology"/>
<name>A0A7H0GJ92_9BURK</name>
<evidence type="ECO:0000313" key="11">
    <source>
        <dbReference type="Proteomes" id="UP000516028"/>
    </source>
</evidence>
<evidence type="ECO:0000256" key="4">
    <source>
        <dbReference type="ARBA" id="ARBA00022475"/>
    </source>
</evidence>
<dbReference type="GO" id="GO:0022857">
    <property type="term" value="F:transmembrane transporter activity"/>
    <property type="evidence" value="ECO:0007669"/>
    <property type="project" value="InterPro"/>
</dbReference>
<evidence type="ECO:0000256" key="3">
    <source>
        <dbReference type="ARBA" id="ARBA00022448"/>
    </source>
</evidence>
<feature type="transmembrane region" description="Helical" evidence="8">
    <location>
        <begin position="211"/>
        <end position="230"/>
    </location>
</feature>
<dbReference type="RefSeq" id="WP_187723956.1">
    <property type="nucleotide sequence ID" value="NZ_CP060783.1"/>
</dbReference>
<dbReference type="CDD" id="cd06261">
    <property type="entry name" value="TM_PBP2"/>
    <property type="match status" value="1"/>
</dbReference>
<accession>A0A7H0GJ92</accession>
<keyword evidence="3 8" id="KW-0813">Transport</keyword>
<evidence type="ECO:0000259" key="9">
    <source>
        <dbReference type="PROSITE" id="PS50928"/>
    </source>
</evidence>
<evidence type="ECO:0000256" key="5">
    <source>
        <dbReference type="ARBA" id="ARBA00022692"/>
    </source>
</evidence>
<dbReference type="PROSITE" id="PS50928">
    <property type="entry name" value="ABC_TM1"/>
    <property type="match status" value="1"/>
</dbReference>
<evidence type="ECO:0000313" key="10">
    <source>
        <dbReference type="EMBL" id="QNP48358.1"/>
    </source>
</evidence>
<dbReference type="PANTHER" id="PTHR30614">
    <property type="entry name" value="MEMBRANE COMPONENT OF AMINO ACID ABC TRANSPORTER"/>
    <property type="match status" value="1"/>
</dbReference>
<keyword evidence="7 8" id="KW-0472">Membrane</keyword>
<dbReference type="Pfam" id="PF00528">
    <property type="entry name" value="BPD_transp_1"/>
    <property type="match status" value="1"/>
</dbReference>
<evidence type="ECO:0000256" key="1">
    <source>
        <dbReference type="ARBA" id="ARBA00004429"/>
    </source>
</evidence>
<dbReference type="KEGG" id="daer:H9K75_20785"/>
<feature type="transmembrane region" description="Helical" evidence="8">
    <location>
        <begin position="171"/>
        <end position="191"/>
    </location>
</feature>
<dbReference type="InterPro" id="IPR000515">
    <property type="entry name" value="MetI-like"/>
</dbReference>
<evidence type="ECO:0000256" key="7">
    <source>
        <dbReference type="ARBA" id="ARBA00023136"/>
    </source>
</evidence>
<keyword evidence="11" id="KW-1185">Reference proteome</keyword>
<keyword evidence="6 8" id="KW-1133">Transmembrane helix</keyword>
<feature type="domain" description="ABC transmembrane type-1" evidence="9">
    <location>
        <begin position="32"/>
        <end position="230"/>
    </location>
</feature>